<keyword evidence="6" id="KW-1185">Reference proteome</keyword>
<protein>
    <submittedName>
        <fullName evidence="5">Malonate decarboxylase subunit alpha</fullName>
    </submittedName>
</protein>
<dbReference type="EMBL" id="CP126114">
    <property type="protein sequence ID" value="WHY84132.1"/>
    <property type="molecule type" value="Genomic_DNA"/>
</dbReference>
<dbReference type="GO" id="GO:0008410">
    <property type="term" value="F:CoA-transferase activity"/>
    <property type="evidence" value="ECO:0007669"/>
    <property type="project" value="InterPro"/>
</dbReference>
<evidence type="ECO:0000313" key="6">
    <source>
        <dbReference type="Proteomes" id="UP001178288"/>
    </source>
</evidence>
<dbReference type="GO" id="GO:0046952">
    <property type="term" value="P:ketone body catabolic process"/>
    <property type="evidence" value="ECO:0007669"/>
    <property type="project" value="InterPro"/>
</dbReference>
<dbReference type="Proteomes" id="UP001178288">
    <property type="component" value="Chromosome"/>
</dbReference>
<dbReference type="PIRSF" id="PIRSF000858">
    <property type="entry name" value="SCOT-t"/>
    <property type="match status" value="1"/>
</dbReference>
<dbReference type="InterPro" id="IPR004165">
    <property type="entry name" value="CoA_trans_fam_I"/>
</dbReference>
<dbReference type="AlphaFoldDB" id="A0AA95S8W2"/>
<evidence type="ECO:0000256" key="4">
    <source>
        <dbReference type="PIRSR" id="PIRSR000858-1"/>
    </source>
</evidence>
<dbReference type="SUPFAM" id="SSF100950">
    <property type="entry name" value="NagB/RpiA/CoA transferase-like"/>
    <property type="match status" value="2"/>
</dbReference>
<comment type="similarity">
    <text evidence="1 3">Belongs to the 3-oxoacid CoA-transferase family.</text>
</comment>
<evidence type="ECO:0000313" key="5">
    <source>
        <dbReference type="EMBL" id="WHY84132.1"/>
    </source>
</evidence>
<evidence type="ECO:0000256" key="2">
    <source>
        <dbReference type="ARBA" id="ARBA00022679"/>
    </source>
</evidence>
<keyword evidence="2 3" id="KW-0808">Transferase</keyword>
<dbReference type="Pfam" id="PF01144">
    <property type="entry name" value="CoA_trans"/>
    <property type="match status" value="1"/>
</dbReference>
<organism evidence="5 6">
    <name type="scientific">Neobacillus novalis</name>
    <dbReference type="NCBI Taxonomy" id="220687"/>
    <lineage>
        <taxon>Bacteria</taxon>
        <taxon>Bacillati</taxon>
        <taxon>Bacillota</taxon>
        <taxon>Bacilli</taxon>
        <taxon>Bacillales</taxon>
        <taxon>Bacillaceae</taxon>
        <taxon>Neobacillus</taxon>
    </lineage>
</organism>
<proteinExistence type="inferred from homology"/>
<dbReference type="SMART" id="SM00882">
    <property type="entry name" value="CoA_trans"/>
    <property type="match status" value="2"/>
</dbReference>
<evidence type="ECO:0000256" key="1">
    <source>
        <dbReference type="ARBA" id="ARBA00007154"/>
    </source>
</evidence>
<sequence length="523" mass="56999">MVKIISADEAALLIPDNATVGVTGHWVGGFAEEVAIAVEERFLKTGHPQNITLVHATGIGDFKGRGTHHFGYEGLIKRLICGHTSAAPNLASLVEQDKIECYFLPQGVICQLWKAVAANKPGVFSKVGLETFIDPRIDGGKVTTKTKEELVELAEINGEEWLHYNRFPIDVAIIRGTYADENGNLSMDKEAVLLEQRTLSMAARNSGGIVIAQVENIVKANTLHPKQVKVPANLIDYIVVAKPENHLQTIPEAFNPSLSGNIRIPLDKIKPMGLNVRKIIARRCSMELTNKSVANLGIGMPEGVGYIAVEEGVIDDVMLTTEIGSFGGVLGSGFYFGTSVNAEATIEMVDMFDFYDGGGLDIAFLGLAQVDKYGNVNVSKFGSKVAGPGGFINISQNTRSVIFCGTFTHGAEIGIEDGKLVIFKEGEGRKFCNHVEQITFSGNYAQKLNQKVLYVTERAVFKLEGGEMILIEIAPGIALERDILPLMGFTPKISKHLKEMDQGIFKSEWGYLKTNIEKNKNLK</sequence>
<name>A0AA95S8W2_9BACI</name>
<reference evidence="5" key="1">
    <citation type="submission" date="2023-05" db="EMBL/GenBank/DDBJ databases">
        <title>Comparative genomics of Bacillaceae isolates and their secondary metabolite potential.</title>
        <authorList>
            <person name="Song L."/>
            <person name="Nielsen L.J."/>
            <person name="Mohite O."/>
            <person name="Xu X."/>
            <person name="Weber T."/>
            <person name="Kovacs A.T."/>
        </authorList>
    </citation>
    <scope>NUCLEOTIDE SEQUENCE</scope>
    <source>
        <strain evidence="5">XLM17</strain>
    </source>
</reference>
<evidence type="ECO:0000256" key="3">
    <source>
        <dbReference type="PIRNR" id="PIRNR000858"/>
    </source>
</evidence>
<dbReference type="KEGG" id="nnv:QNH39_15765"/>
<dbReference type="Gene3D" id="3.40.1080.10">
    <property type="entry name" value="Glutaconate Coenzyme A-transferase"/>
    <property type="match status" value="2"/>
</dbReference>
<dbReference type="PANTHER" id="PTHR43293">
    <property type="entry name" value="ACETATE COA-TRANSFERASE YDIF"/>
    <property type="match status" value="1"/>
</dbReference>
<feature type="active site" description="5-glutamyl coenzyme A thioester intermediate" evidence="4">
    <location>
        <position position="322"/>
    </location>
</feature>
<dbReference type="RefSeq" id="WP_066088421.1">
    <property type="nucleotide sequence ID" value="NZ_CP126114.1"/>
</dbReference>
<dbReference type="InterPro" id="IPR014388">
    <property type="entry name" value="3-oxoacid_CoA-transferase"/>
</dbReference>
<gene>
    <name evidence="5" type="ORF">QNH39_15765</name>
</gene>
<dbReference type="InterPro" id="IPR037171">
    <property type="entry name" value="NagB/RpiA_transferase-like"/>
</dbReference>
<dbReference type="PANTHER" id="PTHR43293:SF1">
    <property type="entry name" value="ACETATE COA-TRANSFERASE YDIF"/>
    <property type="match status" value="1"/>
</dbReference>
<accession>A0AA95S8W2</accession>